<dbReference type="Pfam" id="PF02104">
    <property type="entry name" value="SURF1"/>
    <property type="match status" value="1"/>
</dbReference>
<evidence type="ECO:0000256" key="1">
    <source>
        <dbReference type="ARBA" id="ARBA00004370"/>
    </source>
</evidence>
<evidence type="ECO:0000313" key="8">
    <source>
        <dbReference type="Proteomes" id="UP000282106"/>
    </source>
</evidence>
<dbReference type="CDD" id="cd06662">
    <property type="entry name" value="SURF1"/>
    <property type="match status" value="1"/>
</dbReference>
<dbReference type="InterPro" id="IPR002994">
    <property type="entry name" value="Surf1/Shy1"/>
</dbReference>
<gene>
    <name evidence="7" type="ORF">ED208_05370</name>
</gene>
<sequence>MTPSPPPPATPPFRLRFRPAWWAVLGTLLLGGAMLALGFWQYGRGQTKQRLLDRHAAAAAQAPVALLADSGKPATGEVRRVYVDGVYRSELSVLLDNQSSHRRPGTHAWTPLQLADGSLVVVDRGWLPLDVERVPPAPEGPQRLEGYWRPLPQPGMRLGAAGAACVPGAALPARLNYPDLAELRCRLGSNTRDGLLELAPELPGGFVREWSPAGVDAIPPQRHYGYAAQWWAFAATLLGLFIKLNLKKVPVQP</sequence>
<evidence type="ECO:0000256" key="3">
    <source>
        <dbReference type="ARBA" id="ARBA00022692"/>
    </source>
</evidence>
<evidence type="ECO:0000256" key="4">
    <source>
        <dbReference type="ARBA" id="ARBA00022989"/>
    </source>
</evidence>
<protein>
    <recommendedName>
        <fullName evidence="6">SURF1-like protein</fullName>
    </recommendedName>
</protein>
<dbReference type="AlphaFoldDB" id="A0A3N0VGK7"/>
<feature type="transmembrane region" description="Helical" evidence="6">
    <location>
        <begin position="20"/>
        <end position="40"/>
    </location>
</feature>
<dbReference type="GO" id="GO:0005886">
    <property type="term" value="C:plasma membrane"/>
    <property type="evidence" value="ECO:0007669"/>
    <property type="project" value="UniProtKB-SubCell"/>
</dbReference>
<comment type="caution">
    <text evidence="7">The sequence shown here is derived from an EMBL/GenBank/DDBJ whole genome shotgun (WGS) entry which is preliminary data.</text>
</comment>
<dbReference type="PANTHER" id="PTHR23427:SF2">
    <property type="entry name" value="SURFEIT LOCUS PROTEIN 1"/>
    <property type="match status" value="1"/>
</dbReference>
<evidence type="ECO:0000256" key="5">
    <source>
        <dbReference type="ARBA" id="ARBA00023136"/>
    </source>
</evidence>
<comment type="caution">
    <text evidence="6">Lacks conserved residue(s) required for the propagation of feature annotation.</text>
</comment>
<reference evidence="7 8" key="1">
    <citation type="submission" date="2018-10" db="EMBL/GenBank/DDBJ databases">
        <authorList>
            <person name="Chen W.-M."/>
        </authorList>
    </citation>
    <scope>NUCLEOTIDE SEQUENCE [LARGE SCALE GENOMIC DNA]</scope>
    <source>
        <strain evidence="7 8">THS-13</strain>
    </source>
</reference>
<evidence type="ECO:0000313" key="7">
    <source>
        <dbReference type="EMBL" id="ROH91811.1"/>
    </source>
</evidence>
<keyword evidence="5 6" id="KW-0472">Membrane</keyword>
<evidence type="ECO:0000256" key="2">
    <source>
        <dbReference type="ARBA" id="ARBA00007165"/>
    </source>
</evidence>
<keyword evidence="3 6" id="KW-0812">Transmembrane</keyword>
<dbReference type="PANTHER" id="PTHR23427">
    <property type="entry name" value="SURFEIT LOCUS PROTEIN"/>
    <property type="match status" value="1"/>
</dbReference>
<keyword evidence="6" id="KW-1003">Cell membrane</keyword>
<organism evidence="7 8">
    <name type="scientific">Stagnimonas aquatica</name>
    <dbReference type="NCBI Taxonomy" id="2689987"/>
    <lineage>
        <taxon>Bacteria</taxon>
        <taxon>Pseudomonadati</taxon>
        <taxon>Pseudomonadota</taxon>
        <taxon>Gammaproteobacteria</taxon>
        <taxon>Nevskiales</taxon>
        <taxon>Nevskiaceae</taxon>
        <taxon>Stagnimonas</taxon>
    </lineage>
</organism>
<evidence type="ECO:0000256" key="6">
    <source>
        <dbReference type="RuleBase" id="RU363076"/>
    </source>
</evidence>
<comment type="similarity">
    <text evidence="2 6">Belongs to the SURF1 family.</text>
</comment>
<dbReference type="PROSITE" id="PS50895">
    <property type="entry name" value="SURF1"/>
    <property type="match status" value="1"/>
</dbReference>
<comment type="subcellular location">
    <subcellularLocation>
        <location evidence="6">Cell membrane</location>
        <topology evidence="6">Multi-pass membrane protein</topology>
    </subcellularLocation>
    <subcellularLocation>
        <location evidence="1">Membrane</location>
    </subcellularLocation>
</comment>
<dbReference type="RefSeq" id="WP_123210855.1">
    <property type="nucleotide sequence ID" value="NZ_RJVO01000002.1"/>
</dbReference>
<dbReference type="EMBL" id="RJVO01000002">
    <property type="protein sequence ID" value="ROH91811.1"/>
    <property type="molecule type" value="Genomic_DNA"/>
</dbReference>
<dbReference type="Proteomes" id="UP000282106">
    <property type="component" value="Unassembled WGS sequence"/>
</dbReference>
<dbReference type="InterPro" id="IPR045214">
    <property type="entry name" value="Surf1/Surf4"/>
</dbReference>
<keyword evidence="8" id="KW-1185">Reference proteome</keyword>
<keyword evidence="4 6" id="KW-1133">Transmembrane helix</keyword>
<proteinExistence type="inferred from homology"/>
<name>A0A3N0VGK7_9GAMM</name>
<dbReference type="InParanoid" id="A0A3N0VGK7"/>
<accession>A0A3N0VGK7</accession>